<name>A0ABS2BF95_9NEIS</name>
<evidence type="ECO:0000256" key="1">
    <source>
        <dbReference type="SAM" id="MobiDB-lite"/>
    </source>
</evidence>
<dbReference type="RefSeq" id="WP_203535987.1">
    <property type="nucleotide sequence ID" value="NZ_JAESND010000001.1"/>
</dbReference>
<protein>
    <submittedName>
        <fullName evidence="3">DNA circularization N-terminal domain-containing protein</fullName>
    </submittedName>
</protein>
<evidence type="ECO:0000313" key="4">
    <source>
        <dbReference type="Proteomes" id="UP000809431"/>
    </source>
</evidence>
<sequence>MARSSKYDQWRKTLKPASWRGIRFLVEDCLESGGRRVDVSEYPFRDEPFVVDLGAKAGELLVSGYLLASELGAALWPTSQQLFDALQNDGSPGELVLPEGGSQQRRPMGIARRTCSNDPGIVRFDLTFAPLGRNEFPTRTTDAQSGVREAGAATVDGATASMASVWSVIGQSSAALERLAKQVEGYVDQLTELAGMGDLLSGLNDLILQGTRISNDIARLIRAPEELAQQLTSMTASVGRMFSRPADAVRSYQSFFDGLRPKGAPRASTPQPAQPKAGVPRDPYSLAPPPDNSRTLTELMERSSLSEAGILLPSATYTTWDDARAACDQLVQRIDRILPAAPDAVYEPLSLLRIGLLSTVPDPAERLPRRVTVTPPTTLPTLVLAYSYCGDPYQADDLVQRNGINRPGFVPGNELLQVIACQPFKAGEA</sequence>
<dbReference type="Proteomes" id="UP000809431">
    <property type="component" value="Unassembled WGS sequence"/>
</dbReference>
<proteinExistence type="predicted"/>
<reference evidence="3 4" key="1">
    <citation type="submission" date="2021-01" db="EMBL/GenBank/DDBJ databases">
        <title>Draft Genome Sequence and Polyhydroxyalkanoate Biosynthetic Potential of Jeongeupia naejangsanensis Type Strain DSM 24253.</title>
        <authorList>
            <person name="Turrini P."/>
            <person name="Artuso I."/>
            <person name="Lugli G.A."/>
            <person name="Frangipani E."/>
            <person name="Ventura M."/>
            <person name="Visca P."/>
        </authorList>
    </citation>
    <scope>NUCLEOTIDE SEQUENCE [LARGE SCALE GENOMIC DNA]</scope>
    <source>
        <strain evidence="3 4">DSM 24253</strain>
    </source>
</reference>
<dbReference type="Pfam" id="PF07157">
    <property type="entry name" value="DNA_circ_N"/>
    <property type="match status" value="1"/>
</dbReference>
<dbReference type="EMBL" id="JAESND010000001">
    <property type="protein sequence ID" value="MBM3114282.1"/>
    <property type="molecule type" value="Genomic_DNA"/>
</dbReference>
<organism evidence="3 4">
    <name type="scientific">Jeongeupia naejangsanensis</name>
    <dbReference type="NCBI Taxonomy" id="613195"/>
    <lineage>
        <taxon>Bacteria</taxon>
        <taxon>Pseudomonadati</taxon>
        <taxon>Pseudomonadota</taxon>
        <taxon>Betaproteobacteria</taxon>
        <taxon>Neisseriales</taxon>
        <taxon>Chitinibacteraceae</taxon>
        <taxon>Jeongeupia</taxon>
    </lineage>
</organism>
<feature type="domain" description="DNA circulation N-terminal" evidence="2">
    <location>
        <begin position="14"/>
        <end position="104"/>
    </location>
</feature>
<keyword evidence="4" id="KW-1185">Reference proteome</keyword>
<evidence type="ECO:0000313" key="3">
    <source>
        <dbReference type="EMBL" id="MBM3114282.1"/>
    </source>
</evidence>
<comment type="caution">
    <text evidence="3">The sequence shown here is derived from an EMBL/GenBank/DDBJ whole genome shotgun (WGS) entry which is preliminary data.</text>
</comment>
<accession>A0ABS2BF95</accession>
<feature type="region of interest" description="Disordered" evidence="1">
    <location>
        <begin position="260"/>
        <end position="293"/>
    </location>
</feature>
<evidence type="ECO:0000259" key="2">
    <source>
        <dbReference type="Pfam" id="PF07157"/>
    </source>
</evidence>
<dbReference type="InterPro" id="IPR009826">
    <property type="entry name" value="DNA_circ_N"/>
</dbReference>
<gene>
    <name evidence="3" type="ORF">JMJ54_00450</name>
</gene>